<dbReference type="PROSITE" id="PS51354">
    <property type="entry name" value="GLUTAREDOXIN_2"/>
    <property type="match status" value="1"/>
</dbReference>
<dbReference type="PANTHER" id="PTHR46093">
    <property type="entry name" value="ACYL-COA-BINDING DOMAIN-CONTAINING PROTEIN 5"/>
    <property type="match status" value="1"/>
</dbReference>
<comment type="caution">
    <text evidence="4">The sequence shown here is derived from an EMBL/GenBank/DDBJ whole genome shotgun (WGS) entry which is preliminary data.</text>
</comment>
<proteinExistence type="predicted"/>
<name>A0A7J8YAI8_GOSAI</name>
<dbReference type="InterPro" id="IPR002109">
    <property type="entry name" value="Glutaredoxin"/>
</dbReference>
<reference evidence="4 5" key="1">
    <citation type="journal article" date="2019" name="Genome Biol. Evol.">
        <title>Insights into the evolution of the New World diploid cottons (Gossypium, subgenus Houzingenia) based on genome sequencing.</title>
        <authorList>
            <person name="Grover C.E."/>
            <person name="Arick M.A. 2nd"/>
            <person name="Thrash A."/>
            <person name="Conover J.L."/>
            <person name="Sanders W.S."/>
            <person name="Peterson D.G."/>
            <person name="Frelichowski J.E."/>
            <person name="Scheffler J.A."/>
            <person name="Scheffler B.E."/>
            <person name="Wendel J.F."/>
        </authorList>
    </citation>
    <scope>NUCLEOTIDE SEQUENCE [LARGE SCALE GENOMIC DNA]</scope>
    <source>
        <strain evidence="4">185</strain>
        <tissue evidence="4">Leaf</tissue>
    </source>
</reference>
<evidence type="ECO:0000256" key="1">
    <source>
        <dbReference type="ARBA" id="ARBA00022441"/>
    </source>
</evidence>
<dbReference type="EMBL" id="JABFAA010000011">
    <property type="protein sequence ID" value="MBA0696615.1"/>
    <property type="molecule type" value="Genomic_DNA"/>
</dbReference>
<evidence type="ECO:0000259" key="3">
    <source>
        <dbReference type="Pfam" id="PF00462"/>
    </source>
</evidence>
<evidence type="ECO:0000256" key="2">
    <source>
        <dbReference type="ARBA" id="ARBA00022737"/>
    </source>
</evidence>
<dbReference type="Proteomes" id="UP000593577">
    <property type="component" value="Unassembled WGS sequence"/>
</dbReference>
<keyword evidence="2" id="KW-0677">Repeat</keyword>
<dbReference type="SUPFAM" id="SSF52833">
    <property type="entry name" value="Thioredoxin-like"/>
    <property type="match status" value="1"/>
</dbReference>
<evidence type="ECO:0000313" key="5">
    <source>
        <dbReference type="Proteomes" id="UP000593577"/>
    </source>
</evidence>
<dbReference type="AlphaFoldDB" id="A0A7J8YAI8"/>
<dbReference type="Gene3D" id="2.120.10.80">
    <property type="entry name" value="Kelch-type beta propeller"/>
    <property type="match status" value="1"/>
</dbReference>
<protein>
    <recommendedName>
        <fullName evidence="3">Glutaredoxin domain-containing protein</fullName>
    </recommendedName>
</protein>
<dbReference type="Gene3D" id="3.40.30.10">
    <property type="entry name" value="Glutaredoxin"/>
    <property type="match status" value="1"/>
</dbReference>
<evidence type="ECO:0000313" key="4">
    <source>
        <dbReference type="EMBL" id="MBA0696615.1"/>
    </source>
</evidence>
<sequence>MSHTIKTLFYDFGVNPAVHELDEISRGREIEQTLSRLGCNPSVPAVFIGGEFVGGANEAEAVMAAARNSRERWILCNGAHCRSPLNASRLDHPKLYTKQQNYTVKKVQLSESANGIKSPMRPPKQSNNPNVESAMLAVNHSDEIESHCPPAPVINSSGNSENWMVLSVAGEMPEPRFNHAATVVGNKMIVVGGESANGLLDDVQVLNFDTFSWTMASSKLYLSPSNLPLKIPSCKGHSLVSWGKKALLVGGRTDPANDKVSGFELQSFM</sequence>
<dbReference type="Pfam" id="PF24681">
    <property type="entry name" value="Kelch_KLHDC2_KLHL20_DRC7"/>
    <property type="match status" value="1"/>
</dbReference>
<dbReference type="Pfam" id="PF00462">
    <property type="entry name" value="Glutaredoxin"/>
    <property type="match status" value="1"/>
</dbReference>
<dbReference type="InterPro" id="IPR036249">
    <property type="entry name" value="Thioredoxin-like_sf"/>
</dbReference>
<dbReference type="InterPro" id="IPR015915">
    <property type="entry name" value="Kelch-typ_b-propeller"/>
</dbReference>
<keyword evidence="5" id="KW-1185">Reference proteome</keyword>
<keyword evidence="1" id="KW-0880">Kelch repeat</keyword>
<organism evidence="4 5">
    <name type="scientific">Gossypium aridum</name>
    <name type="common">American cotton</name>
    <name type="synonym">Erioxylum aridum</name>
    <dbReference type="NCBI Taxonomy" id="34290"/>
    <lineage>
        <taxon>Eukaryota</taxon>
        <taxon>Viridiplantae</taxon>
        <taxon>Streptophyta</taxon>
        <taxon>Embryophyta</taxon>
        <taxon>Tracheophyta</taxon>
        <taxon>Spermatophyta</taxon>
        <taxon>Magnoliopsida</taxon>
        <taxon>eudicotyledons</taxon>
        <taxon>Gunneridae</taxon>
        <taxon>Pentapetalae</taxon>
        <taxon>rosids</taxon>
        <taxon>malvids</taxon>
        <taxon>Malvales</taxon>
        <taxon>Malvaceae</taxon>
        <taxon>Malvoideae</taxon>
        <taxon>Gossypium</taxon>
    </lineage>
</organism>
<feature type="non-terminal residue" evidence="4">
    <location>
        <position position="269"/>
    </location>
</feature>
<dbReference type="PANTHER" id="PTHR46093:SF4">
    <property type="entry name" value="GALACTOSE OXIDASE_KELCH REPEAT SUPERFAMILY PROTEIN"/>
    <property type="match status" value="1"/>
</dbReference>
<gene>
    <name evidence="4" type="ORF">Goari_003152</name>
</gene>
<feature type="domain" description="Glutaredoxin" evidence="3">
    <location>
        <begin position="2"/>
        <end position="53"/>
    </location>
</feature>
<accession>A0A7J8YAI8</accession>
<dbReference type="SUPFAM" id="SSF117281">
    <property type="entry name" value="Kelch motif"/>
    <property type="match status" value="1"/>
</dbReference>